<keyword evidence="1" id="KW-0677">Repeat</keyword>
<dbReference type="Pfam" id="PF05593">
    <property type="entry name" value="RHS_repeat"/>
    <property type="match status" value="3"/>
</dbReference>
<dbReference type="KEGG" id="acab:QRX50_30335"/>
<evidence type="ECO:0000259" key="4">
    <source>
        <dbReference type="Pfam" id="PF25023"/>
    </source>
</evidence>
<dbReference type="Pfam" id="PF20148">
    <property type="entry name" value="DUF6531"/>
    <property type="match status" value="1"/>
</dbReference>
<keyword evidence="6" id="KW-1185">Reference proteome</keyword>
<feature type="region of interest" description="Disordered" evidence="2">
    <location>
        <begin position="250"/>
        <end position="474"/>
    </location>
</feature>
<feature type="region of interest" description="Disordered" evidence="2">
    <location>
        <begin position="1481"/>
        <end position="1509"/>
    </location>
</feature>
<evidence type="ECO:0000256" key="1">
    <source>
        <dbReference type="ARBA" id="ARBA00022737"/>
    </source>
</evidence>
<evidence type="ECO:0000259" key="3">
    <source>
        <dbReference type="Pfam" id="PF20148"/>
    </source>
</evidence>
<feature type="compositionally biased region" description="Basic and acidic residues" evidence="2">
    <location>
        <begin position="1540"/>
        <end position="1549"/>
    </location>
</feature>
<feature type="compositionally biased region" description="Basic and acidic residues" evidence="2">
    <location>
        <begin position="1649"/>
        <end position="1661"/>
    </location>
</feature>
<evidence type="ECO:0000313" key="6">
    <source>
        <dbReference type="Proteomes" id="UP001236014"/>
    </source>
</evidence>
<dbReference type="SUPFAM" id="SSF140453">
    <property type="entry name" value="EsxAB dimer-like"/>
    <property type="match status" value="1"/>
</dbReference>
<sequence length="1847" mass="197023">MSNPLIAQTQDSTKAYSGISLLESANGLAEGIESGDWAATAMGAVGTGLEMLSVAMDPFGAALAAGVGWLLEHVGPLKEALNGLTGNADQIKAQSETLGNVSKELGAVASDLIDAVNADLQSWTGSAADAYRARAQDLSNSLQAAAKGCEGAAAGVQKGGEIVAAVRTLVRDIISQLIGHMISWALQVIATLGIGLTWVIEEVVENVAKTATQIAKLVTAVVKALKALAPMLKNTGELFADVGKGLKGIKGGKVAAPPKTKALSGTPEPPPVKSTGGAGGGGTKASGYEGTPKDYTPPPGSKGADSGGTKASGYEGNPKDYTPPAGKAGGADEGTTASGYSGGGSKDYTPPAGKAGGADEGTTASGYSGGGSKDYTPPAGKAGGADEGTKASGYTGGGSKDSAPPAGSKAGDDATHASGSPDGTGAAGEVPTSGGGSRGLPKDDSTGTSGTKSLKDSNADPHENSTPVKDRIDCGDPIDVATGWMMLTQTDLTVPGALPLEVSRTHLSSYRAGRFFGPTWASTVDQRIEAGDDGLHVALADGSIQTYPVPADDPVLPVAGPARSLSRFEGGYLVTDDDQAQSLFFTDNGSGVCPLAMIGDGDGNRIEVVRDEIGVPVAMVHSSGTSVLFDSTDGRITALRAQDGTVLAAYSYDARGRLIEIVDQAGTPTRFTYDADGRIIRWDDVNGRWYGYGFDSAGRVVRATGTDGYLDCAIEYDRERLVTTVTDSLGAVRRFHLDDRLDVIAETDPLGHTTTFRYDEHGRLLTRTDPLGRQTRWERDEAGRVTAVTAPDGTRSLTEYNELGRPSAAIGPDGATWRYEYDTRGKAAAIVDPLGARTTFGYDERGNLALITDALGGATHIESDPAGRPLTVVDEEGAVVRYTYDDLGRTTSVTDQVGAVTQYRWAGGDEPAEEIGPDGATWQWQDAAVGNTQDRSDPRGNRTRTEYAQFDLPVAEIGPDGQRIEYAYDTELRLVSMTNEQGLVWRYDYDAAGNLVRETDFNGRTLTYRYDAAGDVVARTNGAGETTQLQRDAMGRVVRRTTGGDVATFAYDAAGRLVVARNADAEVTFAYDALGRVVTETVDGRPVRSEYDALGRRGLRRTPSGAESRFDYGPAGTVAALHAGSRTIRFDHDLAGRERVRRLGAAELHQSWDSGDRLTAQSVNTGARTTQHREYGYLADGYLSSVADALSGPRTFDVDRTGRVRSVAGHGWQESYAYHPSGAIAQAQTPSAPSAGPREYRGTLLASAGALRFAHDPEGRTTVRATGPGGPQWQFRWNAESRLTTVVTPNGEHWRYRYDALGRRVAKQRLAADGRITEQVQFAWDGATLAEQVHSGPGRPQIATVWEFSPGTGRALAQTERVLGTADERFHAIVTDLVGAPSELVDERGEVAWHRQATLWGKVLSAPGGATTPLRFPGQYHDAETGLHYNVNRYYDPETGRYLSHDPLGLDPGPDSQAYVLNPTALADPLGLMPKATPCAAAKKKAAQQNQSPYGKKPNPPRVQPDGTYGKTAAEVKRLNHKYFDDISKDPSWPHSKKQLSGDHTHQSEHPIGYHALAPDFKRGASADAKRIEDDAPAYQESYQAHRDNIGTGNRVEQDGSGLDARGYRESLDNAVSGGRPSDAVQLNQLTYANQHMKPVLEKNPNWKSYDDTPDEPRFNQKTEPNPAYVDKGTTPNEPKRLPVMENAPERDSFRPTAGTTQGKIADDSYHRMVDHMRDRPLEYSDRQGGFAHTPGPDRADVAEMHLARDTARSGQYPTRAEEDAAVERTFDHRTPADEARAKQYDDAHDAAEANRTDRPAPGQKAEDYAAQRQEEAMAQRLGISRQELRDRLERARENQENAMDVD</sequence>
<dbReference type="NCBIfam" id="TIGR01643">
    <property type="entry name" value="YD_repeat_2x"/>
    <property type="match status" value="10"/>
</dbReference>
<feature type="domain" description="Teneurin-like YD-shell" evidence="4">
    <location>
        <begin position="1153"/>
        <end position="1446"/>
    </location>
</feature>
<dbReference type="InterPro" id="IPR006530">
    <property type="entry name" value="YD"/>
</dbReference>
<gene>
    <name evidence="5" type="ORF">QRX50_30335</name>
</gene>
<dbReference type="InterPro" id="IPR036689">
    <property type="entry name" value="ESAT-6-like_sf"/>
</dbReference>
<dbReference type="Gene3D" id="2.180.10.10">
    <property type="entry name" value="RHS repeat-associated core"/>
    <property type="match status" value="3"/>
</dbReference>
<dbReference type="NCBIfam" id="TIGR03696">
    <property type="entry name" value="Rhs_assc_core"/>
    <property type="match status" value="1"/>
</dbReference>
<dbReference type="RefSeq" id="WP_285966530.1">
    <property type="nucleotide sequence ID" value="NZ_CP127294.1"/>
</dbReference>
<reference evidence="5 6" key="1">
    <citation type="submission" date="2023-06" db="EMBL/GenBank/DDBJ databases">
        <authorList>
            <person name="Oyuntsetseg B."/>
            <person name="Kim S.B."/>
        </authorList>
    </citation>
    <scope>NUCLEOTIDE SEQUENCE [LARGE SCALE GENOMIC DNA]</scope>
    <source>
        <strain evidence="5 6">2-15</strain>
    </source>
</reference>
<feature type="compositionally biased region" description="Basic and acidic residues" evidence="2">
    <location>
        <begin position="1760"/>
        <end position="1818"/>
    </location>
</feature>
<name>A0A9Y2IAM4_9PSEU</name>
<dbReference type="InterPro" id="IPR050708">
    <property type="entry name" value="T6SS_VgrG/RHS"/>
</dbReference>
<feature type="compositionally biased region" description="Basic and acidic residues" evidence="2">
    <location>
        <begin position="453"/>
        <end position="474"/>
    </location>
</feature>
<dbReference type="Pfam" id="PF25023">
    <property type="entry name" value="TEN_YD-shell"/>
    <property type="match status" value="2"/>
</dbReference>
<feature type="compositionally biased region" description="Basic and acidic residues" evidence="2">
    <location>
        <begin position="1827"/>
        <end position="1840"/>
    </location>
</feature>
<organism evidence="5 6">
    <name type="scientific">Amycolatopsis carbonis</name>
    <dbReference type="NCBI Taxonomy" id="715471"/>
    <lineage>
        <taxon>Bacteria</taxon>
        <taxon>Bacillati</taxon>
        <taxon>Actinomycetota</taxon>
        <taxon>Actinomycetes</taxon>
        <taxon>Pseudonocardiales</taxon>
        <taxon>Pseudonocardiaceae</taxon>
        <taxon>Amycolatopsis</taxon>
    </lineage>
</organism>
<dbReference type="Gene3D" id="1.20.1260.20">
    <property type="entry name" value="PPE superfamily"/>
    <property type="match status" value="1"/>
</dbReference>
<evidence type="ECO:0000313" key="5">
    <source>
        <dbReference type="EMBL" id="WIX75766.1"/>
    </source>
</evidence>
<dbReference type="Proteomes" id="UP001236014">
    <property type="component" value="Chromosome"/>
</dbReference>
<dbReference type="PANTHER" id="PTHR32305:SF15">
    <property type="entry name" value="PROTEIN RHSA-RELATED"/>
    <property type="match status" value="1"/>
</dbReference>
<feature type="compositionally biased region" description="Basic and acidic residues" evidence="2">
    <location>
        <begin position="1678"/>
        <end position="1694"/>
    </location>
</feature>
<feature type="domain" description="Teneurin-like YD-shell" evidence="4">
    <location>
        <begin position="968"/>
        <end position="1113"/>
    </location>
</feature>
<protein>
    <submittedName>
        <fullName evidence="5">RHS repeat-associated core domain-containing protein</fullName>
    </submittedName>
</protein>
<proteinExistence type="predicted"/>
<dbReference type="EMBL" id="CP127294">
    <property type="protein sequence ID" value="WIX75766.1"/>
    <property type="molecule type" value="Genomic_DNA"/>
</dbReference>
<dbReference type="InterPro" id="IPR031325">
    <property type="entry name" value="RHS_repeat"/>
</dbReference>
<accession>A0A9Y2IAM4</accession>
<dbReference type="InterPro" id="IPR022385">
    <property type="entry name" value="Rhs_assc_core"/>
</dbReference>
<dbReference type="InterPro" id="IPR045351">
    <property type="entry name" value="DUF6531"/>
</dbReference>
<feature type="region of interest" description="Disordered" evidence="2">
    <location>
        <begin position="1525"/>
        <end position="1550"/>
    </location>
</feature>
<feature type="region of interest" description="Disordered" evidence="2">
    <location>
        <begin position="1641"/>
        <end position="1710"/>
    </location>
</feature>
<dbReference type="SUPFAM" id="SSF69304">
    <property type="entry name" value="Tricorn protease N-terminal domain"/>
    <property type="match status" value="2"/>
</dbReference>
<dbReference type="InterPro" id="IPR056823">
    <property type="entry name" value="TEN-like_YD-shell"/>
</dbReference>
<evidence type="ECO:0000256" key="2">
    <source>
        <dbReference type="SAM" id="MobiDB-lite"/>
    </source>
</evidence>
<feature type="region of interest" description="Disordered" evidence="2">
    <location>
        <begin position="1750"/>
        <end position="1847"/>
    </location>
</feature>
<dbReference type="PANTHER" id="PTHR32305">
    <property type="match status" value="1"/>
</dbReference>
<feature type="domain" description="DUF6531" evidence="3">
    <location>
        <begin position="475"/>
        <end position="547"/>
    </location>
</feature>
<dbReference type="InterPro" id="IPR038332">
    <property type="entry name" value="PPE_sf"/>
</dbReference>